<dbReference type="EMBL" id="WTYQ01000003">
    <property type="protein sequence ID" value="MXP26251.1"/>
    <property type="molecule type" value="Genomic_DNA"/>
</dbReference>
<gene>
    <name evidence="3" type="ORF">GRI39_09405</name>
</gene>
<dbReference type="SUPFAM" id="SSF52266">
    <property type="entry name" value="SGNH hydrolase"/>
    <property type="match status" value="1"/>
</dbReference>
<dbReference type="InterPro" id="IPR005181">
    <property type="entry name" value="SASA"/>
</dbReference>
<protein>
    <submittedName>
        <fullName evidence="3">Sialate O-acetylesterase</fullName>
    </submittedName>
</protein>
<keyword evidence="1" id="KW-0378">Hydrolase</keyword>
<evidence type="ECO:0000313" key="4">
    <source>
        <dbReference type="Proteomes" id="UP000460561"/>
    </source>
</evidence>
<dbReference type="Gene3D" id="3.40.50.1110">
    <property type="entry name" value="SGNH hydrolase"/>
    <property type="match status" value="1"/>
</dbReference>
<proteinExistence type="predicted"/>
<evidence type="ECO:0000256" key="1">
    <source>
        <dbReference type="ARBA" id="ARBA00022801"/>
    </source>
</evidence>
<feature type="domain" description="Sialate O-acetylesterase" evidence="2">
    <location>
        <begin position="408"/>
        <end position="514"/>
    </location>
</feature>
<dbReference type="Pfam" id="PF03629">
    <property type="entry name" value="SASA"/>
    <property type="match status" value="1"/>
</dbReference>
<dbReference type="InterPro" id="IPR008979">
    <property type="entry name" value="Galactose-bd-like_sf"/>
</dbReference>
<dbReference type="Gene3D" id="2.60.120.260">
    <property type="entry name" value="Galactose-binding domain-like"/>
    <property type="match status" value="1"/>
</dbReference>
<evidence type="ECO:0000313" key="3">
    <source>
        <dbReference type="EMBL" id="MXP26251.1"/>
    </source>
</evidence>
<dbReference type="Proteomes" id="UP000460561">
    <property type="component" value="Unassembled WGS sequence"/>
</dbReference>
<dbReference type="OrthoDB" id="9795554at2"/>
<sequence>MVTTPAFASPTLAPYWTSHAVIQQGQPVVVEGTARPGEVVSGTLGDETHQEKAGQDGHFTLKFSPRKASMTPVSLTVGDQRIDDLLVGDVWLCSGQSNMEYPVSRGLDGPGTVMRSADDGLRLFDIPKGSAPHPQSQFASPVQWQAAGPDNVGAFSAACYHMARDLREKLKIPIGAVHASFGGSQIRVWLTPDEALPLYGKEQMDMLNLFGKDQLKAVERFTPLWQAWYRKSAHGSEPWADSSQLKWKPVPQIGMWGDWGDQGLADDPVGTVWLRRTVDLTPEQAKSPAQLALGIIDEVDMTWVNGHPIGNSFGWDYSRDYTVPATFLKAGKNEILVAITNTWGSGGFASKGDKLALTTAGNNRISLADGWNYSRAPVKDLPPRSPWDANAGIGVRHNAMVAPLGHVAMKGAAWYQGESDVNLPGYADRMKGLFAGWRTQFSNNMRMLVVQLANYGPPQLAPTQSGWAIIREAQREAVVADSNAALVTAIDLGERTDIHPANKTVLGERLALAAMGDNLIMPQAAVAENGDIRISFSGVKDALHTWSGNQILSIEMCGADEASCRYAEARPDETSVLVKGDGKPVSRIRYGWADSPIVNVYDDTAIPLPGFELPVTQ</sequence>
<dbReference type="PANTHER" id="PTHR22901">
    <property type="entry name" value="SIALATE O-ACETYLESTERASE"/>
    <property type="match status" value="1"/>
</dbReference>
<dbReference type="InterPro" id="IPR039329">
    <property type="entry name" value="SIAE"/>
</dbReference>
<dbReference type="PANTHER" id="PTHR22901:SF0">
    <property type="entry name" value="SIALATE O-ACETYLESTERASE"/>
    <property type="match status" value="1"/>
</dbReference>
<accession>A0A845AB72</accession>
<organism evidence="3 4">
    <name type="scientific">Altericroceibacterium indicum</name>
    <dbReference type="NCBI Taxonomy" id="374177"/>
    <lineage>
        <taxon>Bacteria</taxon>
        <taxon>Pseudomonadati</taxon>
        <taxon>Pseudomonadota</taxon>
        <taxon>Alphaproteobacteria</taxon>
        <taxon>Sphingomonadales</taxon>
        <taxon>Erythrobacteraceae</taxon>
        <taxon>Altericroceibacterium</taxon>
    </lineage>
</organism>
<dbReference type="SUPFAM" id="SSF49785">
    <property type="entry name" value="Galactose-binding domain-like"/>
    <property type="match status" value="1"/>
</dbReference>
<keyword evidence="4" id="KW-1185">Reference proteome</keyword>
<evidence type="ECO:0000259" key="2">
    <source>
        <dbReference type="Pfam" id="PF03629"/>
    </source>
</evidence>
<dbReference type="AlphaFoldDB" id="A0A845AB72"/>
<dbReference type="GO" id="GO:0005975">
    <property type="term" value="P:carbohydrate metabolic process"/>
    <property type="evidence" value="ECO:0007669"/>
    <property type="project" value="TreeGrafter"/>
</dbReference>
<dbReference type="InterPro" id="IPR036514">
    <property type="entry name" value="SGNH_hydro_sf"/>
</dbReference>
<name>A0A845AB72_9SPHN</name>
<reference evidence="3 4" key="1">
    <citation type="submission" date="2019-12" db="EMBL/GenBank/DDBJ databases">
        <title>Genomic-based taxomic classification of the family Erythrobacteraceae.</title>
        <authorList>
            <person name="Xu L."/>
        </authorList>
    </citation>
    <scope>NUCLEOTIDE SEQUENCE [LARGE SCALE GENOMIC DNA]</scope>
    <source>
        <strain evidence="3 4">DSM 18604</strain>
    </source>
</reference>
<dbReference type="GO" id="GO:0001681">
    <property type="term" value="F:sialate O-acetylesterase activity"/>
    <property type="evidence" value="ECO:0007669"/>
    <property type="project" value="InterPro"/>
</dbReference>
<comment type="caution">
    <text evidence="3">The sequence shown here is derived from an EMBL/GenBank/DDBJ whole genome shotgun (WGS) entry which is preliminary data.</text>
</comment>